<gene>
    <name evidence="5" type="ORF">IAD49_01455</name>
</gene>
<proteinExistence type="predicted"/>
<evidence type="ECO:0000313" key="6">
    <source>
        <dbReference type="Proteomes" id="UP000824087"/>
    </source>
</evidence>
<dbReference type="Pfam" id="PF00005">
    <property type="entry name" value="ABC_tran"/>
    <property type="match status" value="2"/>
</dbReference>
<protein>
    <submittedName>
        <fullName evidence="5">ATP-binding cassette domain-containing protein</fullName>
    </submittedName>
</protein>
<dbReference type="PANTHER" id="PTHR42855">
    <property type="entry name" value="ABC TRANSPORTER ATP-BINDING SUBUNIT"/>
    <property type="match status" value="1"/>
</dbReference>
<dbReference type="InterPro" id="IPR032781">
    <property type="entry name" value="ABC_tran_Xtn"/>
</dbReference>
<keyword evidence="3 5" id="KW-0067">ATP-binding</keyword>
<evidence type="ECO:0000256" key="1">
    <source>
        <dbReference type="ARBA" id="ARBA00022737"/>
    </source>
</evidence>
<dbReference type="CDD" id="cd03221">
    <property type="entry name" value="ABCF_EF-3"/>
    <property type="match status" value="2"/>
</dbReference>
<dbReference type="GO" id="GO:0016887">
    <property type="term" value="F:ATP hydrolysis activity"/>
    <property type="evidence" value="ECO:0007669"/>
    <property type="project" value="InterPro"/>
</dbReference>
<dbReference type="EMBL" id="DVML01000008">
    <property type="protein sequence ID" value="HIU22226.1"/>
    <property type="molecule type" value="Genomic_DNA"/>
</dbReference>
<dbReference type="PROSITE" id="PS50893">
    <property type="entry name" value="ABC_TRANSPORTER_2"/>
    <property type="match status" value="2"/>
</dbReference>
<name>A0A9D1HTG3_9BACT</name>
<sequence length="533" mass="60479">MLKVQNVSLRFGKRTLFENVNMEFTDDNCYGLIGANGAGKSTFLKILSGEIDTTTGTVSVPNGERISILKQNHNEFDAYLVLETVIMGDSELYDIMKEKEAIYMKPDFSEADGIRAGELEEKFEAKNGWQAESDAAILLSGLGLPVELHSAMMGDLKDTDKVKVLLARALFGNPDILLLDEPTNGLDIASKMWLEEFLINFKNTVIVVSHDRHFLNKVCTHMVDIDYQKLTMFVGNYDFWFESSELIQKQMRDSNKKKEEKIAELKSFIQRFSANASKSKQATSRKKALEKIKLDEIIPSSRKYPFVSFEMERPLGKEVLTLEKINKTIDGKVLLKDFSLTVRPDDKIAFVGMNEQAKTMLFKIIAGEETPDSGTIKFGTTVKLSYFAKDHSKYFECDLNLVEWLRQYSKNQEESFIRGFLGRMLFSGEESLKKVSVLSGGEKVRSMLAKMMLEQGNLLLFDEPTNHLDIESIHSLNLGMKKFAGAILFSSFDLELIETVANRIVEIAEGGSYIDKQMTYEEYLEFQNAKDDK</sequence>
<organism evidence="5 6">
    <name type="scientific">Candidatus Fimihabitans intestinipullorum</name>
    <dbReference type="NCBI Taxonomy" id="2840820"/>
    <lineage>
        <taxon>Bacteria</taxon>
        <taxon>Bacillati</taxon>
        <taxon>Mycoplasmatota</taxon>
        <taxon>Mycoplasmatota incertae sedis</taxon>
        <taxon>Candidatus Fimihabitans</taxon>
    </lineage>
</organism>
<dbReference type="InterPro" id="IPR003593">
    <property type="entry name" value="AAA+_ATPase"/>
</dbReference>
<accession>A0A9D1HTG3</accession>
<feature type="domain" description="ABC transporter" evidence="4">
    <location>
        <begin position="2"/>
        <end position="259"/>
    </location>
</feature>
<dbReference type="SMART" id="SM00382">
    <property type="entry name" value="AAA"/>
    <property type="match status" value="2"/>
</dbReference>
<dbReference type="GO" id="GO:0005524">
    <property type="term" value="F:ATP binding"/>
    <property type="evidence" value="ECO:0007669"/>
    <property type="project" value="UniProtKB-KW"/>
</dbReference>
<dbReference type="Pfam" id="PF12848">
    <property type="entry name" value="ABC_tran_Xtn"/>
    <property type="match status" value="1"/>
</dbReference>
<evidence type="ECO:0000313" key="5">
    <source>
        <dbReference type="EMBL" id="HIU22226.1"/>
    </source>
</evidence>
<evidence type="ECO:0000259" key="4">
    <source>
        <dbReference type="PROSITE" id="PS50893"/>
    </source>
</evidence>
<keyword evidence="2" id="KW-0547">Nucleotide-binding</keyword>
<dbReference type="PANTHER" id="PTHR42855:SF2">
    <property type="entry name" value="DRUG RESISTANCE ABC TRANSPORTER,ATP-BINDING PROTEIN"/>
    <property type="match status" value="1"/>
</dbReference>
<dbReference type="SUPFAM" id="SSF52540">
    <property type="entry name" value="P-loop containing nucleoside triphosphate hydrolases"/>
    <property type="match status" value="2"/>
</dbReference>
<dbReference type="Gene3D" id="3.40.50.300">
    <property type="entry name" value="P-loop containing nucleotide triphosphate hydrolases"/>
    <property type="match status" value="2"/>
</dbReference>
<dbReference type="InterPro" id="IPR051309">
    <property type="entry name" value="ABCF_ATPase"/>
</dbReference>
<dbReference type="FunFam" id="3.40.50.300:FF:000011">
    <property type="entry name" value="Putative ABC transporter ATP-binding component"/>
    <property type="match status" value="1"/>
</dbReference>
<dbReference type="Proteomes" id="UP000824087">
    <property type="component" value="Unassembled WGS sequence"/>
</dbReference>
<reference evidence="5" key="2">
    <citation type="journal article" date="2021" name="PeerJ">
        <title>Extensive microbial diversity within the chicken gut microbiome revealed by metagenomics and culture.</title>
        <authorList>
            <person name="Gilroy R."/>
            <person name="Ravi A."/>
            <person name="Getino M."/>
            <person name="Pursley I."/>
            <person name="Horton D.L."/>
            <person name="Alikhan N.F."/>
            <person name="Baker D."/>
            <person name="Gharbi K."/>
            <person name="Hall N."/>
            <person name="Watson M."/>
            <person name="Adriaenssens E.M."/>
            <person name="Foster-Nyarko E."/>
            <person name="Jarju S."/>
            <person name="Secka A."/>
            <person name="Antonio M."/>
            <person name="Oren A."/>
            <person name="Chaudhuri R.R."/>
            <person name="La Ragione R."/>
            <person name="Hildebrand F."/>
            <person name="Pallen M.J."/>
        </authorList>
    </citation>
    <scope>NUCLEOTIDE SEQUENCE</scope>
    <source>
        <strain evidence="5">CHK197-8231</strain>
    </source>
</reference>
<dbReference type="InterPro" id="IPR003439">
    <property type="entry name" value="ABC_transporter-like_ATP-bd"/>
</dbReference>
<comment type="caution">
    <text evidence="5">The sequence shown here is derived from an EMBL/GenBank/DDBJ whole genome shotgun (WGS) entry which is preliminary data.</text>
</comment>
<dbReference type="AlphaFoldDB" id="A0A9D1HTG3"/>
<reference evidence="5" key="1">
    <citation type="submission" date="2020-10" db="EMBL/GenBank/DDBJ databases">
        <authorList>
            <person name="Gilroy R."/>
        </authorList>
    </citation>
    <scope>NUCLEOTIDE SEQUENCE</scope>
    <source>
        <strain evidence="5">CHK197-8231</strain>
    </source>
</reference>
<dbReference type="InterPro" id="IPR027417">
    <property type="entry name" value="P-loop_NTPase"/>
</dbReference>
<dbReference type="FunFam" id="3.40.50.300:FF:000070">
    <property type="entry name" value="Putative ABC transporter ATP-binding component"/>
    <property type="match status" value="1"/>
</dbReference>
<keyword evidence="1" id="KW-0677">Repeat</keyword>
<evidence type="ECO:0000256" key="2">
    <source>
        <dbReference type="ARBA" id="ARBA00022741"/>
    </source>
</evidence>
<feature type="domain" description="ABC transporter" evidence="4">
    <location>
        <begin position="320"/>
        <end position="526"/>
    </location>
</feature>
<evidence type="ECO:0000256" key="3">
    <source>
        <dbReference type="ARBA" id="ARBA00022840"/>
    </source>
</evidence>